<dbReference type="EMBL" id="JADMLG010000014">
    <property type="protein sequence ID" value="MBH0780220.1"/>
    <property type="molecule type" value="Genomic_DNA"/>
</dbReference>
<feature type="compositionally biased region" description="Polar residues" evidence="1">
    <location>
        <begin position="17"/>
        <end position="31"/>
    </location>
</feature>
<dbReference type="AlphaFoldDB" id="A0A931IIB9"/>
<dbReference type="PANTHER" id="PTHR39290:SF6">
    <property type="entry name" value="S-ADENOSYL-L-METHIONINE-DEPENDENT METHYLTRANSFERASES SUPERFAMILY PROTEIN"/>
    <property type="match status" value="1"/>
</dbReference>
<dbReference type="SUPFAM" id="SSF53335">
    <property type="entry name" value="S-adenosyl-L-methionine-dependent methyltransferases"/>
    <property type="match status" value="1"/>
</dbReference>
<evidence type="ECO:0000256" key="1">
    <source>
        <dbReference type="SAM" id="MobiDB-lite"/>
    </source>
</evidence>
<reference evidence="2" key="1">
    <citation type="submission" date="2020-11" db="EMBL/GenBank/DDBJ databases">
        <title>Nocardia NEAU-351.nov., a novel actinomycete isolated from the cow dung.</title>
        <authorList>
            <person name="Zhang X."/>
        </authorList>
    </citation>
    <scope>NUCLEOTIDE SEQUENCE</scope>
    <source>
        <strain evidence="2">NEAU-351</strain>
    </source>
</reference>
<dbReference type="Gene3D" id="3.40.50.150">
    <property type="entry name" value="Vaccinia Virus protein VP39"/>
    <property type="match status" value="1"/>
</dbReference>
<dbReference type="PANTHER" id="PTHR39290">
    <property type="entry name" value="C3H1-TYPE DOMAIN-CONTAINING PROTEIN-RELATED"/>
    <property type="match status" value="1"/>
</dbReference>
<feature type="region of interest" description="Disordered" evidence="1">
    <location>
        <begin position="1"/>
        <end position="39"/>
    </location>
</feature>
<sequence>MTSKSHHIATPRHPNTAVRSNAAGQPSTTQAGAGRPAPVDRRLELIGRKLAEHWEVARFPRLADTPVDDGHGEGVVDNPYWRFLRLMPRGGVDPAQQWSVEYGAAVRDLLVRTYSSSIPSPADLTWLERVLTGRGVVEIGAGSGYWAWQLRQAGIDVVAVDDGTANRSHLWTEVPFGNTADACDHGDRALALIRPPLDSAMAQTALDFYDGDLLIFAGDESTAAGRIFYDSLRTGWQEIGTAPHHPTYAGVACHLRAFRRHRRIPV</sequence>
<dbReference type="InterPro" id="IPR029063">
    <property type="entry name" value="SAM-dependent_MTases_sf"/>
</dbReference>
<gene>
    <name evidence="2" type="ORF">IT779_28510</name>
</gene>
<proteinExistence type="predicted"/>
<name>A0A931IIB9_9NOCA</name>
<accession>A0A931IIB9</accession>
<dbReference type="Proteomes" id="UP000655751">
    <property type="component" value="Unassembled WGS sequence"/>
</dbReference>
<keyword evidence="3" id="KW-1185">Reference proteome</keyword>
<evidence type="ECO:0000313" key="3">
    <source>
        <dbReference type="Proteomes" id="UP000655751"/>
    </source>
</evidence>
<comment type="caution">
    <text evidence="2">The sequence shown here is derived from an EMBL/GenBank/DDBJ whole genome shotgun (WGS) entry which is preliminary data.</text>
</comment>
<protein>
    <submittedName>
        <fullName evidence="2">Uncharacterized protein</fullName>
    </submittedName>
</protein>
<evidence type="ECO:0000313" key="2">
    <source>
        <dbReference type="EMBL" id="MBH0780220.1"/>
    </source>
</evidence>
<organism evidence="2 3">
    <name type="scientific">Nocardia bovistercoris</name>
    <dbReference type="NCBI Taxonomy" id="2785916"/>
    <lineage>
        <taxon>Bacteria</taxon>
        <taxon>Bacillati</taxon>
        <taxon>Actinomycetota</taxon>
        <taxon>Actinomycetes</taxon>
        <taxon>Mycobacteriales</taxon>
        <taxon>Nocardiaceae</taxon>
        <taxon>Nocardia</taxon>
    </lineage>
</organism>
<feature type="compositionally biased region" description="Basic residues" evidence="1">
    <location>
        <begin position="1"/>
        <end position="10"/>
    </location>
</feature>
<dbReference type="RefSeq" id="WP_196152529.1">
    <property type="nucleotide sequence ID" value="NZ_JADMLG010000014.1"/>
</dbReference>